<evidence type="ECO:0000256" key="5">
    <source>
        <dbReference type="ARBA" id="ARBA00023274"/>
    </source>
</evidence>
<comment type="subcellular location">
    <subcellularLocation>
        <location evidence="1">Mitochondrion</location>
    </subcellularLocation>
</comment>
<comment type="caution">
    <text evidence="8">The sequence shown here is derived from an EMBL/GenBank/DDBJ whole genome shotgun (WGS) entry which is preliminary data.</text>
</comment>
<keyword evidence="4" id="KW-0496">Mitochondrion</keyword>
<evidence type="ECO:0000256" key="7">
    <source>
        <dbReference type="ARBA" id="ARBA00035179"/>
    </source>
</evidence>
<keyword evidence="2" id="KW-0809">Transit peptide</keyword>
<keyword evidence="3" id="KW-0689">Ribosomal protein</keyword>
<sequence length="195" mass="21712">MFCTRCLRATVARRQLPLARQFSVSSRFYSAEPKLSTPIGTEAGEAAKPAASTPRSVCPEGTVLNGLNYTKGGQDPVALKDEDYPEWLWSCLDVMKKGSDADDADMGDEFSKSKKQRKLANKRQKALEAKLLAEGNLEALAPKVPLQQQSINLPGEENATVHDNIEAADKREELRRAMRKERRAKIKESNYLKSM</sequence>
<comment type="similarity">
    <text evidence="6">Belongs to the mitochondrion-specific ribosomal protein mL54 family.</text>
</comment>
<proteinExistence type="inferred from homology"/>
<name>A0ABR0SFR5_9HYPO</name>
<dbReference type="PANTHER" id="PTHR28595:SF1">
    <property type="entry name" value="LARGE RIBOSOMAL SUBUNIT PROTEIN ML54"/>
    <property type="match status" value="1"/>
</dbReference>
<reference evidence="8 9" key="1">
    <citation type="submission" date="2024-01" db="EMBL/GenBank/DDBJ databases">
        <title>Complete genome of Cladobotryum mycophilum ATHUM6906.</title>
        <authorList>
            <person name="Christinaki A.C."/>
            <person name="Myridakis A.I."/>
            <person name="Kouvelis V.N."/>
        </authorList>
    </citation>
    <scope>NUCLEOTIDE SEQUENCE [LARGE SCALE GENOMIC DNA]</scope>
    <source>
        <strain evidence="8 9">ATHUM6906</strain>
    </source>
</reference>
<evidence type="ECO:0000256" key="4">
    <source>
        <dbReference type="ARBA" id="ARBA00023128"/>
    </source>
</evidence>
<gene>
    <name evidence="8" type="ORF">PT974_09087</name>
</gene>
<evidence type="ECO:0000256" key="3">
    <source>
        <dbReference type="ARBA" id="ARBA00022980"/>
    </source>
</evidence>
<evidence type="ECO:0000256" key="1">
    <source>
        <dbReference type="ARBA" id="ARBA00004173"/>
    </source>
</evidence>
<evidence type="ECO:0000313" key="9">
    <source>
        <dbReference type="Proteomes" id="UP001338125"/>
    </source>
</evidence>
<evidence type="ECO:0000256" key="6">
    <source>
        <dbReference type="ARBA" id="ARBA00033752"/>
    </source>
</evidence>
<organism evidence="8 9">
    <name type="scientific">Cladobotryum mycophilum</name>
    <dbReference type="NCBI Taxonomy" id="491253"/>
    <lineage>
        <taxon>Eukaryota</taxon>
        <taxon>Fungi</taxon>
        <taxon>Dikarya</taxon>
        <taxon>Ascomycota</taxon>
        <taxon>Pezizomycotina</taxon>
        <taxon>Sordariomycetes</taxon>
        <taxon>Hypocreomycetidae</taxon>
        <taxon>Hypocreales</taxon>
        <taxon>Hypocreaceae</taxon>
        <taxon>Cladobotryum</taxon>
    </lineage>
</organism>
<dbReference type="Proteomes" id="UP001338125">
    <property type="component" value="Unassembled WGS sequence"/>
</dbReference>
<evidence type="ECO:0000256" key="2">
    <source>
        <dbReference type="ARBA" id="ARBA00022946"/>
    </source>
</evidence>
<accession>A0ABR0SFR5</accession>
<protein>
    <recommendedName>
        <fullName evidence="7">Large ribosomal subunit protein mL54</fullName>
    </recommendedName>
</protein>
<dbReference type="InterPro" id="IPR013870">
    <property type="entry name" value="Ribosomal_mL54"/>
</dbReference>
<dbReference type="Pfam" id="PF08561">
    <property type="entry name" value="Ribosomal_L37"/>
    <property type="match status" value="1"/>
</dbReference>
<dbReference type="PANTHER" id="PTHR28595">
    <property type="entry name" value="39S RIBOSOMAL PROTEIN L54, MITOCHONDRIAL"/>
    <property type="match status" value="1"/>
</dbReference>
<keyword evidence="5" id="KW-0687">Ribonucleoprotein</keyword>
<dbReference type="EMBL" id="JAVFKD010000014">
    <property type="protein sequence ID" value="KAK5990814.1"/>
    <property type="molecule type" value="Genomic_DNA"/>
</dbReference>
<evidence type="ECO:0000313" key="8">
    <source>
        <dbReference type="EMBL" id="KAK5990814.1"/>
    </source>
</evidence>
<keyword evidence="9" id="KW-1185">Reference proteome</keyword>